<dbReference type="CDD" id="cd00093">
    <property type="entry name" value="HTH_XRE"/>
    <property type="match status" value="1"/>
</dbReference>
<protein>
    <submittedName>
        <fullName evidence="2">Transcriptional regulator</fullName>
    </submittedName>
</protein>
<dbReference type="Proteomes" id="UP000612282">
    <property type="component" value="Unassembled WGS sequence"/>
</dbReference>
<dbReference type="InterPro" id="IPR010982">
    <property type="entry name" value="Lambda_DNA-bd_dom_sf"/>
</dbReference>
<dbReference type="PANTHER" id="PTHR35010:SF2">
    <property type="entry name" value="BLL4672 PROTEIN"/>
    <property type="match status" value="1"/>
</dbReference>
<dbReference type="Gene3D" id="1.10.260.40">
    <property type="entry name" value="lambda repressor-like DNA-binding domains"/>
    <property type="match status" value="1"/>
</dbReference>
<dbReference type="SMART" id="SM00530">
    <property type="entry name" value="HTH_XRE"/>
    <property type="match status" value="1"/>
</dbReference>
<feature type="domain" description="HTH cro/C1-type" evidence="1">
    <location>
        <begin position="63"/>
        <end position="110"/>
    </location>
</feature>
<dbReference type="InterPro" id="IPR001387">
    <property type="entry name" value="Cro/C1-type_HTH"/>
</dbReference>
<dbReference type="PANTHER" id="PTHR35010">
    <property type="entry name" value="BLL4672 PROTEIN-RELATED"/>
    <property type="match status" value="1"/>
</dbReference>
<sequence>MADAAHRGYYQQPPILGRAFYAQTMTGPDVRGDIRQFLMTRRARITPQLAGLPDYGGRRRVPGLRREELALLAGISVEYLTQLERGHARGVSDEVVNSLSRALQLDDVERTHLIDLIRAVNTPPYRGLRHAATDPGLRRSVRQVLDSMTGAAAFVRNQRLDILAANRLGGALYAPVLDNPELRRNLARFVFLDPRATSFYRDWTGIAHDAVGSLRTAAGREPGDPAMTELVGDLSIRSERFRIGWADHEVKYYRSGVQQFHHATVGDLDLDYDALELPADPGLTIVTYTARPGSPAHEALHLLGA</sequence>
<proteinExistence type="predicted"/>
<reference evidence="2 3" key="1">
    <citation type="submission" date="2021-01" db="EMBL/GenBank/DDBJ databases">
        <title>Whole genome shotgun sequence of Actinoplanes couchii NBRC 106145.</title>
        <authorList>
            <person name="Komaki H."/>
            <person name="Tamura T."/>
        </authorList>
    </citation>
    <scope>NUCLEOTIDE SEQUENCE [LARGE SCALE GENOMIC DNA]</scope>
    <source>
        <strain evidence="2 3">NBRC 106145</strain>
    </source>
</reference>
<dbReference type="PROSITE" id="PS50943">
    <property type="entry name" value="HTH_CROC1"/>
    <property type="match status" value="1"/>
</dbReference>
<name>A0ABQ3XRV1_9ACTN</name>
<evidence type="ECO:0000313" key="2">
    <source>
        <dbReference type="EMBL" id="GID61241.1"/>
    </source>
</evidence>
<dbReference type="EMBL" id="BOMG01000121">
    <property type="protein sequence ID" value="GID61241.1"/>
    <property type="molecule type" value="Genomic_DNA"/>
</dbReference>
<accession>A0ABQ3XRV1</accession>
<evidence type="ECO:0000313" key="3">
    <source>
        <dbReference type="Proteomes" id="UP000612282"/>
    </source>
</evidence>
<dbReference type="Gene3D" id="3.30.450.180">
    <property type="match status" value="1"/>
</dbReference>
<dbReference type="Pfam" id="PF13560">
    <property type="entry name" value="HTH_31"/>
    <property type="match status" value="1"/>
</dbReference>
<organism evidence="2 3">
    <name type="scientific">Actinoplanes couchii</name>
    <dbReference type="NCBI Taxonomy" id="403638"/>
    <lineage>
        <taxon>Bacteria</taxon>
        <taxon>Bacillati</taxon>
        <taxon>Actinomycetota</taxon>
        <taxon>Actinomycetes</taxon>
        <taxon>Micromonosporales</taxon>
        <taxon>Micromonosporaceae</taxon>
        <taxon>Actinoplanes</taxon>
    </lineage>
</organism>
<dbReference type="InterPro" id="IPR041413">
    <property type="entry name" value="MLTR_LBD"/>
</dbReference>
<gene>
    <name evidence="2" type="ORF">Aco03nite_096450</name>
</gene>
<comment type="caution">
    <text evidence="2">The sequence shown here is derived from an EMBL/GenBank/DDBJ whole genome shotgun (WGS) entry which is preliminary data.</text>
</comment>
<dbReference type="Pfam" id="PF17765">
    <property type="entry name" value="MLTR_LBD"/>
    <property type="match status" value="1"/>
</dbReference>
<evidence type="ECO:0000259" key="1">
    <source>
        <dbReference type="PROSITE" id="PS50943"/>
    </source>
</evidence>
<keyword evidence="3" id="KW-1185">Reference proteome</keyword>
<dbReference type="SUPFAM" id="SSF47413">
    <property type="entry name" value="lambda repressor-like DNA-binding domains"/>
    <property type="match status" value="1"/>
</dbReference>